<dbReference type="InterPro" id="IPR036249">
    <property type="entry name" value="Thioredoxin-like_sf"/>
</dbReference>
<dbReference type="EMBL" id="CP001016">
    <property type="protein sequence ID" value="ACB97169.1"/>
    <property type="molecule type" value="Genomic_DNA"/>
</dbReference>
<dbReference type="AlphaFoldDB" id="B2IG95"/>
<evidence type="ECO:0000256" key="4">
    <source>
        <dbReference type="ARBA" id="ARBA00023284"/>
    </source>
</evidence>
<proteinExistence type="predicted"/>
<dbReference type="InterPro" id="IPR013766">
    <property type="entry name" value="Thioredoxin_domain"/>
</dbReference>
<dbReference type="InterPro" id="IPR017937">
    <property type="entry name" value="Thioredoxin_CS"/>
</dbReference>
<dbReference type="Gene3D" id="3.40.30.10">
    <property type="entry name" value="Glutaredoxin"/>
    <property type="match status" value="1"/>
</dbReference>
<gene>
    <name evidence="7" type="ordered locus">Bind_3616</name>
</gene>
<dbReference type="PANTHER" id="PTHR42852">
    <property type="entry name" value="THIOL:DISULFIDE INTERCHANGE PROTEIN DSBE"/>
    <property type="match status" value="1"/>
</dbReference>
<keyword evidence="5" id="KW-0472">Membrane</keyword>
<keyword evidence="3" id="KW-1015">Disulfide bond</keyword>
<comment type="subcellular location">
    <subcellularLocation>
        <location evidence="1">Cell envelope</location>
    </subcellularLocation>
</comment>
<evidence type="ECO:0000313" key="7">
    <source>
        <dbReference type="EMBL" id="ACB97169.1"/>
    </source>
</evidence>
<dbReference type="InterPro" id="IPR013740">
    <property type="entry name" value="Redoxin"/>
</dbReference>
<dbReference type="PROSITE" id="PS51352">
    <property type="entry name" value="THIOREDOXIN_2"/>
    <property type="match status" value="1"/>
</dbReference>
<dbReference type="GO" id="GO:0015036">
    <property type="term" value="F:disulfide oxidoreductase activity"/>
    <property type="evidence" value="ECO:0007669"/>
    <property type="project" value="UniProtKB-ARBA"/>
</dbReference>
<dbReference type="PROSITE" id="PS00194">
    <property type="entry name" value="THIOREDOXIN_1"/>
    <property type="match status" value="1"/>
</dbReference>
<evidence type="ECO:0000256" key="2">
    <source>
        <dbReference type="ARBA" id="ARBA00022748"/>
    </source>
</evidence>
<sequence length="226" mass="24568">MTENLEPAALKTRRRRYALPLMLLCLLALGAISLYEIRSPGGKKAVENIADEQACLASRKAAERIKPLIHGEVAALILSEAPKPVSKISFHRPDGSDASLEDFAGKTLLLNLWATWCVPCRQEMPALDRLQAQLGSPNFEVVAVNIDTARLDKPNAFLDEIGVKSLTRYADSKAEIFQTLRQAGKVLGLPTTMLVGKDGCEIATMAGPAQWDSAEAQALIKAVQEF</sequence>
<evidence type="ECO:0000256" key="3">
    <source>
        <dbReference type="ARBA" id="ARBA00023157"/>
    </source>
</evidence>
<dbReference type="KEGG" id="bid:Bind_3616"/>
<dbReference type="GO" id="GO:0017004">
    <property type="term" value="P:cytochrome complex assembly"/>
    <property type="evidence" value="ECO:0007669"/>
    <property type="project" value="UniProtKB-KW"/>
</dbReference>
<dbReference type="RefSeq" id="WP_012386517.1">
    <property type="nucleotide sequence ID" value="NC_010581.1"/>
</dbReference>
<dbReference type="eggNOG" id="COG0526">
    <property type="taxonomic scope" value="Bacteria"/>
</dbReference>
<evidence type="ECO:0000256" key="1">
    <source>
        <dbReference type="ARBA" id="ARBA00004196"/>
    </source>
</evidence>
<reference evidence="8" key="1">
    <citation type="submission" date="2008-03" db="EMBL/GenBank/DDBJ databases">
        <title>Complete sequence of chromosome of Beijerinckia indica subsp. indica ATCC 9039.</title>
        <authorList>
            <consortium name="US DOE Joint Genome Institute"/>
            <person name="Copeland A."/>
            <person name="Lucas S."/>
            <person name="Lapidus A."/>
            <person name="Glavina del Rio T."/>
            <person name="Dalin E."/>
            <person name="Tice H."/>
            <person name="Bruce D."/>
            <person name="Goodwin L."/>
            <person name="Pitluck S."/>
            <person name="LaButti K."/>
            <person name="Schmutz J."/>
            <person name="Larimer F."/>
            <person name="Land M."/>
            <person name="Hauser L."/>
            <person name="Kyrpides N."/>
            <person name="Mikhailova N."/>
            <person name="Dunfield P.F."/>
            <person name="Dedysh S.N."/>
            <person name="Liesack W."/>
            <person name="Saw J.H."/>
            <person name="Alam M."/>
            <person name="Chen Y."/>
            <person name="Murrell J.C."/>
            <person name="Richardson P."/>
        </authorList>
    </citation>
    <scope>NUCLEOTIDE SEQUENCE [LARGE SCALE GENOMIC DNA]</scope>
    <source>
        <strain evidence="8">ATCC 9039 / DSM 1715 / NCIMB 8712</strain>
    </source>
</reference>
<dbReference type="PANTHER" id="PTHR42852:SF6">
    <property type="entry name" value="THIOL:DISULFIDE INTERCHANGE PROTEIN DSBE"/>
    <property type="match status" value="1"/>
</dbReference>
<keyword evidence="5" id="KW-1133">Transmembrane helix</keyword>
<dbReference type="Pfam" id="PF08534">
    <property type="entry name" value="Redoxin"/>
    <property type="match status" value="1"/>
</dbReference>
<feature type="transmembrane region" description="Helical" evidence="5">
    <location>
        <begin position="17"/>
        <end position="35"/>
    </location>
</feature>
<keyword evidence="4" id="KW-0676">Redox-active center</keyword>
<evidence type="ECO:0000259" key="6">
    <source>
        <dbReference type="PROSITE" id="PS51352"/>
    </source>
</evidence>
<dbReference type="HOGENOM" id="CLU_042529_11_0_5"/>
<organism evidence="7 8">
    <name type="scientific">Beijerinckia indica subsp. indica (strain ATCC 9039 / DSM 1715 / NCIMB 8712)</name>
    <dbReference type="NCBI Taxonomy" id="395963"/>
    <lineage>
        <taxon>Bacteria</taxon>
        <taxon>Pseudomonadati</taxon>
        <taxon>Pseudomonadota</taxon>
        <taxon>Alphaproteobacteria</taxon>
        <taxon>Hyphomicrobiales</taxon>
        <taxon>Beijerinckiaceae</taxon>
        <taxon>Beijerinckia</taxon>
    </lineage>
</organism>
<dbReference type="InterPro" id="IPR050553">
    <property type="entry name" value="Thioredoxin_ResA/DsbE_sf"/>
</dbReference>
<name>B2IG95_BEII9</name>
<keyword evidence="2" id="KW-0201">Cytochrome c-type biogenesis</keyword>
<dbReference type="CDD" id="cd02966">
    <property type="entry name" value="TlpA_like_family"/>
    <property type="match status" value="1"/>
</dbReference>
<keyword evidence="5" id="KW-0812">Transmembrane</keyword>
<reference evidence="7 8" key="2">
    <citation type="journal article" date="2010" name="J. Bacteriol.">
        <title>Complete genome sequence of Beijerinckia indica subsp. indica.</title>
        <authorList>
            <person name="Tamas I."/>
            <person name="Dedysh S.N."/>
            <person name="Liesack W."/>
            <person name="Stott M.B."/>
            <person name="Alam M."/>
            <person name="Murrell J.C."/>
            <person name="Dunfield P.F."/>
        </authorList>
    </citation>
    <scope>NUCLEOTIDE SEQUENCE [LARGE SCALE GENOMIC DNA]</scope>
    <source>
        <strain evidence="8">ATCC 9039 / DSM 1715 / NCIMB 8712</strain>
    </source>
</reference>
<evidence type="ECO:0000256" key="5">
    <source>
        <dbReference type="SAM" id="Phobius"/>
    </source>
</evidence>
<feature type="domain" description="Thioredoxin" evidence="6">
    <location>
        <begin position="79"/>
        <end position="225"/>
    </location>
</feature>
<dbReference type="OrthoDB" id="9799347at2"/>
<evidence type="ECO:0000313" key="8">
    <source>
        <dbReference type="Proteomes" id="UP000001695"/>
    </source>
</evidence>
<keyword evidence="8" id="KW-1185">Reference proteome</keyword>
<protein>
    <submittedName>
        <fullName evidence="7">Redoxin domain protein</fullName>
    </submittedName>
</protein>
<dbReference type="SUPFAM" id="SSF52833">
    <property type="entry name" value="Thioredoxin-like"/>
    <property type="match status" value="1"/>
</dbReference>
<accession>B2IG95</accession>
<dbReference type="STRING" id="395963.Bind_3616"/>
<dbReference type="Proteomes" id="UP000001695">
    <property type="component" value="Chromosome"/>
</dbReference>
<dbReference type="NCBIfam" id="NF047696">
    <property type="entry name" value="ThlDiSintTplARhiz"/>
    <property type="match status" value="1"/>
</dbReference>
<dbReference type="GO" id="GO:0030313">
    <property type="term" value="C:cell envelope"/>
    <property type="evidence" value="ECO:0007669"/>
    <property type="project" value="UniProtKB-SubCell"/>
</dbReference>